<dbReference type="PANTHER" id="PTHR24148:SF64">
    <property type="entry name" value="HETEROKARYON INCOMPATIBILITY DOMAIN-CONTAINING PROTEIN"/>
    <property type="match status" value="1"/>
</dbReference>
<organism evidence="3 4">
    <name type="scientific">Cladophialophora bantiana (strain ATCC 10958 / CBS 173.52 / CDC B-1940 / NIH 8579)</name>
    <name type="common">Xylohypha bantiana</name>
    <dbReference type="NCBI Taxonomy" id="1442370"/>
    <lineage>
        <taxon>Eukaryota</taxon>
        <taxon>Fungi</taxon>
        <taxon>Dikarya</taxon>
        <taxon>Ascomycota</taxon>
        <taxon>Pezizomycotina</taxon>
        <taxon>Eurotiomycetes</taxon>
        <taxon>Chaetothyriomycetidae</taxon>
        <taxon>Chaetothyriales</taxon>
        <taxon>Herpotrichiellaceae</taxon>
        <taxon>Cladophialophora</taxon>
    </lineage>
</organism>
<dbReference type="InterPro" id="IPR010730">
    <property type="entry name" value="HET"/>
</dbReference>
<accession>A0A0D2HMT5</accession>
<dbReference type="RefSeq" id="XP_016618759.1">
    <property type="nucleotide sequence ID" value="XM_016764809.1"/>
</dbReference>
<dbReference type="AlphaFoldDB" id="A0A0D2HMT5"/>
<dbReference type="Proteomes" id="UP000053789">
    <property type="component" value="Unassembled WGS sequence"/>
</dbReference>
<dbReference type="Pfam" id="PF06985">
    <property type="entry name" value="HET"/>
    <property type="match status" value="1"/>
</dbReference>
<evidence type="ECO:0000259" key="2">
    <source>
        <dbReference type="Pfam" id="PF06985"/>
    </source>
</evidence>
<dbReference type="HOGENOM" id="CLU_004184_7_0_1"/>
<proteinExistence type="predicted"/>
<gene>
    <name evidence="3" type="ORF">Z519_07074</name>
</gene>
<name>A0A0D2HMT5_CLAB1</name>
<dbReference type="GeneID" id="27700002"/>
<sequence length="718" mass="81051">MDPSKEVGAQSAGRESPHGGAFQYDPLPTDDRRVIRVLRLLPGAESTPIACTLMFAALPSAETRIPKAIAILPSPIPVPFWGDLKPKEPDGHHKQKTEPDVPSQFALADYDALSYVWGDSVPSHQIALNGCEFEVTPNLHAALRHLRDRSAERTLWLDAICVDQTNTKEKEREVSRMDKIYYHARQVVVWLGEGTPSSDIAMDFASRIYECFQTMDDHDPRRFKNKPGGEYDEGFIYWMDSGTRILVVDELLDNTHLDSWRSFHELLQRPWWGRAWVLQEITLASSISVHCRNISKPWIVINAAAQIAYDTWTIIASRPGRRGSWMPSSSRDVVGALLHTRHRWRQYHRVIPSKVATSEVNYVPERAEGASQFLMANIQRKCKLPQDKIFSVLGLLPEALAQAIKPNYQLPSERVFKEAVRTFIQVTGSLNIICHSQYSPWQRADLPSWMPDWTRQPRMAVYADQAHTGLGFYNPVGDTKACITISDDLSVLTAEGFVVGTVKFGLVEFALIPALAKVYGEPGQHSADILSYPNGRRVLVILGPGRSSPSDPSYWNFGQSFWQIIGPYIKGKSYYEVMEFDLLSLFLQCLQKRLAVMRSEIPAPEESRFLSRDEEAEFAYIPTTVNSLLVGRTLVVLDEKIMGFAPDFTEPGDLVCLLKGCDSPVILRKQANESYMFIGDSYFLEFQRGEGMDGLKEGKYTLEKFPMGPTLRAERAKL</sequence>
<keyword evidence="4" id="KW-1185">Reference proteome</keyword>
<evidence type="ECO:0000313" key="4">
    <source>
        <dbReference type="Proteomes" id="UP000053789"/>
    </source>
</evidence>
<evidence type="ECO:0000313" key="3">
    <source>
        <dbReference type="EMBL" id="KIW92090.1"/>
    </source>
</evidence>
<dbReference type="OrthoDB" id="4161734at2759"/>
<dbReference type="PANTHER" id="PTHR24148">
    <property type="entry name" value="ANKYRIN REPEAT DOMAIN-CONTAINING PROTEIN 39 HOMOLOG-RELATED"/>
    <property type="match status" value="1"/>
</dbReference>
<reference evidence="3" key="1">
    <citation type="submission" date="2015-01" db="EMBL/GenBank/DDBJ databases">
        <title>The Genome Sequence of Cladophialophora bantiana CBS 173.52.</title>
        <authorList>
            <consortium name="The Broad Institute Genomics Platform"/>
            <person name="Cuomo C."/>
            <person name="de Hoog S."/>
            <person name="Gorbushina A."/>
            <person name="Stielow B."/>
            <person name="Teixiera M."/>
            <person name="Abouelleil A."/>
            <person name="Chapman S.B."/>
            <person name="Priest M."/>
            <person name="Young S.K."/>
            <person name="Wortman J."/>
            <person name="Nusbaum C."/>
            <person name="Birren B."/>
        </authorList>
    </citation>
    <scope>NUCLEOTIDE SEQUENCE [LARGE SCALE GENOMIC DNA]</scope>
    <source>
        <strain evidence="3">CBS 173.52</strain>
    </source>
</reference>
<feature type="region of interest" description="Disordered" evidence="1">
    <location>
        <begin position="1"/>
        <end position="27"/>
    </location>
</feature>
<feature type="domain" description="Heterokaryon incompatibility" evidence="2">
    <location>
        <begin position="110"/>
        <end position="280"/>
    </location>
</feature>
<dbReference type="VEuPathDB" id="FungiDB:Z519_07074"/>
<dbReference type="InterPro" id="IPR052895">
    <property type="entry name" value="HetReg/Transcr_Mod"/>
</dbReference>
<protein>
    <recommendedName>
        <fullName evidence="2">Heterokaryon incompatibility domain-containing protein</fullName>
    </recommendedName>
</protein>
<evidence type="ECO:0000256" key="1">
    <source>
        <dbReference type="SAM" id="MobiDB-lite"/>
    </source>
</evidence>
<dbReference type="EMBL" id="KN846989">
    <property type="protein sequence ID" value="KIW92090.1"/>
    <property type="molecule type" value="Genomic_DNA"/>
</dbReference>